<feature type="chain" id="PRO_5008788330" description="DOMON domain-containing protein" evidence="13">
    <location>
        <begin position="26"/>
        <end position="648"/>
    </location>
</feature>
<keyword evidence="11" id="KW-1015">Disulfide bond</keyword>
<keyword evidence="10" id="KW-0472">Membrane</keyword>
<dbReference type="Gene3D" id="2.60.120.310">
    <property type="entry name" value="Copper type II, ascorbate-dependent monooxygenase, N-terminal domain"/>
    <property type="match status" value="1"/>
</dbReference>
<dbReference type="InterPro" id="IPR005018">
    <property type="entry name" value="DOMON_domain"/>
</dbReference>
<dbReference type="PANTHER" id="PTHR10157:SF29">
    <property type="entry name" value="DOPAMINE BETA-HYDROXYLASE"/>
    <property type="match status" value="1"/>
</dbReference>
<dbReference type="InterPro" id="IPR036939">
    <property type="entry name" value="Cu2_ascorb_mOase_N_sf"/>
</dbReference>
<dbReference type="EnsemblMetazoa" id="CapteT141249">
    <property type="protein sequence ID" value="CapteP141249"/>
    <property type="gene ID" value="CapteG141249"/>
</dbReference>
<dbReference type="InterPro" id="IPR045266">
    <property type="entry name" value="DOH_DOMON"/>
</dbReference>
<dbReference type="GO" id="GO:0004500">
    <property type="term" value="F:dopamine beta-monooxygenase activity"/>
    <property type="evidence" value="ECO:0007669"/>
    <property type="project" value="InterPro"/>
</dbReference>
<evidence type="ECO:0000256" key="9">
    <source>
        <dbReference type="ARBA" id="ARBA00023033"/>
    </source>
</evidence>
<keyword evidence="8" id="KW-0186">Copper</keyword>
<accession>R7URA5</accession>
<evidence type="ECO:0000256" key="8">
    <source>
        <dbReference type="ARBA" id="ARBA00023008"/>
    </source>
</evidence>
<dbReference type="InterPro" id="IPR008977">
    <property type="entry name" value="PHM/PNGase_F_dom_sf"/>
</dbReference>
<dbReference type="HOGENOM" id="CLU_017939_3_0_1"/>
<feature type="signal peptide" evidence="13">
    <location>
        <begin position="1"/>
        <end position="25"/>
    </location>
</feature>
<feature type="domain" description="DOMON" evidence="14">
    <location>
        <begin position="105"/>
        <end position="223"/>
    </location>
</feature>
<evidence type="ECO:0000256" key="13">
    <source>
        <dbReference type="SAM" id="SignalP"/>
    </source>
</evidence>
<dbReference type="Gene3D" id="2.60.120.230">
    <property type="match status" value="1"/>
</dbReference>
<dbReference type="Pfam" id="PF01082">
    <property type="entry name" value="Cu2_monooxygen"/>
    <property type="match status" value="1"/>
</dbReference>
<dbReference type="GO" id="GO:0005507">
    <property type="term" value="F:copper ion binding"/>
    <property type="evidence" value="ECO:0007669"/>
    <property type="project" value="InterPro"/>
</dbReference>
<evidence type="ECO:0000256" key="12">
    <source>
        <dbReference type="ARBA" id="ARBA00023180"/>
    </source>
</evidence>
<dbReference type="FunFam" id="2.60.120.230:FF:000001">
    <property type="entry name" value="Monooxygenase, DBH-like 1"/>
    <property type="match status" value="1"/>
</dbReference>
<dbReference type="GO" id="GO:0006589">
    <property type="term" value="P:octopamine biosynthetic process"/>
    <property type="evidence" value="ECO:0007669"/>
    <property type="project" value="TreeGrafter"/>
</dbReference>
<keyword evidence="4" id="KW-0812">Transmembrane</keyword>
<dbReference type="PRINTS" id="PR00767">
    <property type="entry name" value="DBMONOXGNASE"/>
</dbReference>
<evidence type="ECO:0000256" key="10">
    <source>
        <dbReference type="ARBA" id="ARBA00023136"/>
    </source>
</evidence>
<dbReference type="Pfam" id="PF03351">
    <property type="entry name" value="DOMON"/>
    <property type="match status" value="1"/>
</dbReference>
<reference evidence="16" key="3">
    <citation type="submission" date="2015-06" db="UniProtKB">
        <authorList>
            <consortium name="EnsemblMetazoa"/>
        </authorList>
    </citation>
    <scope>IDENTIFICATION</scope>
</reference>
<reference evidence="17" key="1">
    <citation type="submission" date="2012-12" db="EMBL/GenBank/DDBJ databases">
        <authorList>
            <person name="Hellsten U."/>
            <person name="Grimwood J."/>
            <person name="Chapman J.A."/>
            <person name="Shapiro H."/>
            <person name="Aerts A."/>
            <person name="Otillar R.P."/>
            <person name="Terry A.Y."/>
            <person name="Boore J.L."/>
            <person name="Simakov O."/>
            <person name="Marletaz F."/>
            <person name="Cho S.-J."/>
            <person name="Edsinger-Gonzales E."/>
            <person name="Havlak P."/>
            <person name="Kuo D.-H."/>
            <person name="Larsson T."/>
            <person name="Lv J."/>
            <person name="Arendt D."/>
            <person name="Savage R."/>
            <person name="Osoegawa K."/>
            <person name="de Jong P."/>
            <person name="Lindberg D.R."/>
            <person name="Seaver E.C."/>
            <person name="Weisblat D.A."/>
            <person name="Putnam N.H."/>
            <person name="Grigoriev I.V."/>
            <person name="Rokhsar D.S."/>
        </authorList>
    </citation>
    <scope>NUCLEOTIDE SEQUENCE</scope>
    <source>
        <strain evidence="17">I ESC-2004</strain>
    </source>
</reference>
<evidence type="ECO:0000313" key="16">
    <source>
        <dbReference type="EnsemblMetazoa" id="CapteP141249"/>
    </source>
</evidence>
<evidence type="ECO:0000313" key="17">
    <source>
        <dbReference type="Proteomes" id="UP000014760"/>
    </source>
</evidence>
<dbReference type="CDD" id="cd09631">
    <property type="entry name" value="DOMON_DOH"/>
    <property type="match status" value="1"/>
</dbReference>
<dbReference type="GO" id="GO:0042420">
    <property type="term" value="P:dopamine catabolic process"/>
    <property type="evidence" value="ECO:0007669"/>
    <property type="project" value="TreeGrafter"/>
</dbReference>
<dbReference type="InterPro" id="IPR014784">
    <property type="entry name" value="Cu2_ascorb_mOase-like_C"/>
</dbReference>
<dbReference type="InterPro" id="IPR020611">
    <property type="entry name" value="Cu2_ascorb_mOase_CS-1"/>
</dbReference>
<dbReference type="InterPro" id="IPR000945">
    <property type="entry name" value="DBH-like"/>
</dbReference>
<dbReference type="Proteomes" id="UP000014760">
    <property type="component" value="Unassembled WGS sequence"/>
</dbReference>
<evidence type="ECO:0000256" key="3">
    <source>
        <dbReference type="ARBA" id="ARBA00010676"/>
    </source>
</evidence>
<keyword evidence="9" id="KW-0503">Monooxygenase</keyword>
<comment type="cofactor">
    <cofactor evidence="1">
        <name>Cu(2+)</name>
        <dbReference type="ChEBI" id="CHEBI:29036"/>
    </cofactor>
</comment>
<dbReference type="EMBL" id="AMQN01006648">
    <property type="status" value="NOT_ANNOTATED_CDS"/>
    <property type="molecule type" value="Genomic_DNA"/>
</dbReference>
<dbReference type="InterPro" id="IPR024548">
    <property type="entry name" value="Cu2_monoox_C"/>
</dbReference>
<organism evidence="15">
    <name type="scientific">Capitella teleta</name>
    <name type="common">Polychaete worm</name>
    <dbReference type="NCBI Taxonomy" id="283909"/>
    <lineage>
        <taxon>Eukaryota</taxon>
        <taxon>Metazoa</taxon>
        <taxon>Spiralia</taxon>
        <taxon>Lophotrochozoa</taxon>
        <taxon>Annelida</taxon>
        <taxon>Polychaeta</taxon>
        <taxon>Sedentaria</taxon>
        <taxon>Scolecida</taxon>
        <taxon>Capitellidae</taxon>
        <taxon>Capitella</taxon>
    </lineage>
</organism>
<dbReference type="PANTHER" id="PTHR10157">
    <property type="entry name" value="DOPAMINE BETA HYDROXYLASE RELATED"/>
    <property type="match status" value="1"/>
</dbReference>
<dbReference type="SUPFAM" id="SSF49742">
    <property type="entry name" value="PHM/PNGase F"/>
    <property type="match status" value="2"/>
</dbReference>
<dbReference type="InterPro" id="IPR000323">
    <property type="entry name" value="Cu2_ascorb_mOase_N"/>
</dbReference>
<evidence type="ECO:0000259" key="14">
    <source>
        <dbReference type="PROSITE" id="PS50836"/>
    </source>
</evidence>
<sequence length="648" mass="73899">MSRGKPCAFLLWVISNALVAPLIESRSAQSVLKLKRNRDNVEKLFNNLKDPVTKFENEILLNRRAQLEQLRYSLQDERAKRIQIDEDEEDDNAEYRYQVVLDTDGRFQLLWDIESAEEIIYFRLVAQVEKADLLAFGFSGYGEATNADLVVLWTDHRGHHRFQDTHTDQNGLLSVDSHQDYTLDNVKVKKGEIIVDFHRLYDTCDDEDYMIDSGTTHVIFFTKEGPTKTLKGLDISAVTLGLQRAQLIKSQLPDPVFPDDTFKFTMNVENVEIPNVETTYWCHIRKLPEMREKHHIIKYEGTISEAAVGVVHHMEVFHCEVPADVEIRDFDEPCSTMETRPEGLESCRRVIGAWAMGAQAIAFPEEAGLPIGGPDYSRYIMMEVHYNNPELKQGIIDSSGLTFYVTKQLRPHDSGIMELGLEYTDKMALPPGVPIWRLNGYCVPECTAVGLGKDGIKVFASQLHTHLTGKSVYTKHYRNGVELPELNRDNHYSPHYQEIRKLKRQVTVLPGDSLVTTCEDTTIDKTNVTFGGFSISDEMCLNYIHYYPHVELEVCKSSVPYSNLYDFFAFLEQYQGEPTSAKMGVSDNYNAVNWTPVNVELLRAFYDTSPISMQCNQSDGNRFPGEWEGIPVPEVSMSMPPTERPCLT</sequence>
<dbReference type="AlphaFoldDB" id="R7URA5"/>
<dbReference type="EMBL" id="KB298871">
    <property type="protein sequence ID" value="ELU08648.1"/>
    <property type="molecule type" value="Genomic_DNA"/>
</dbReference>
<dbReference type="InterPro" id="IPR028460">
    <property type="entry name" value="Tbh/DBH"/>
</dbReference>
<proteinExistence type="inferred from homology"/>
<dbReference type="FunFam" id="2.60.120.310:FF:000004">
    <property type="entry name" value="DBH-like monooxygenase protein 1"/>
    <property type="match status" value="1"/>
</dbReference>
<protein>
    <recommendedName>
        <fullName evidence="14">DOMON domain-containing protein</fullName>
    </recommendedName>
</protein>
<keyword evidence="5" id="KW-0479">Metal-binding</keyword>
<comment type="similarity">
    <text evidence="3">Belongs to the copper type II ascorbate-dependent monooxygenase family.</text>
</comment>
<dbReference type="GO" id="GO:0030667">
    <property type="term" value="C:secretory granule membrane"/>
    <property type="evidence" value="ECO:0007669"/>
    <property type="project" value="TreeGrafter"/>
</dbReference>
<dbReference type="GO" id="GO:0042421">
    <property type="term" value="P:norepinephrine biosynthetic process"/>
    <property type="evidence" value="ECO:0007669"/>
    <property type="project" value="TreeGrafter"/>
</dbReference>
<gene>
    <name evidence="15" type="ORF">CAPTEDRAFT_141249</name>
</gene>
<evidence type="ECO:0000256" key="6">
    <source>
        <dbReference type="ARBA" id="ARBA00022989"/>
    </source>
</evidence>
<evidence type="ECO:0000256" key="11">
    <source>
        <dbReference type="ARBA" id="ARBA00023157"/>
    </source>
</evidence>
<dbReference type="Pfam" id="PF03712">
    <property type="entry name" value="Cu2_monoox_C"/>
    <property type="match status" value="1"/>
</dbReference>
<evidence type="ECO:0000256" key="1">
    <source>
        <dbReference type="ARBA" id="ARBA00001973"/>
    </source>
</evidence>
<name>R7URA5_CAPTE</name>
<evidence type="ECO:0000256" key="4">
    <source>
        <dbReference type="ARBA" id="ARBA00022692"/>
    </source>
</evidence>
<keyword evidence="7" id="KW-0560">Oxidoreductase</keyword>
<evidence type="ECO:0000256" key="2">
    <source>
        <dbReference type="ARBA" id="ARBA00004167"/>
    </source>
</evidence>
<keyword evidence="6" id="KW-1133">Transmembrane helix</keyword>
<dbReference type="OrthoDB" id="129121at2759"/>
<keyword evidence="13" id="KW-0732">Signal</keyword>
<evidence type="ECO:0000256" key="7">
    <source>
        <dbReference type="ARBA" id="ARBA00023002"/>
    </source>
</evidence>
<dbReference type="PROSITE" id="PS00084">
    <property type="entry name" value="CU2_MONOOXYGENASE_1"/>
    <property type="match status" value="1"/>
</dbReference>
<keyword evidence="17" id="KW-1185">Reference proteome</keyword>
<dbReference type="GO" id="GO:0005615">
    <property type="term" value="C:extracellular space"/>
    <property type="evidence" value="ECO:0007669"/>
    <property type="project" value="TreeGrafter"/>
</dbReference>
<keyword evidence="12" id="KW-0325">Glycoprotein</keyword>
<dbReference type="PROSITE" id="PS50836">
    <property type="entry name" value="DOMON"/>
    <property type="match status" value="1"/>
</dbReference>
<reference evidence="15 17" key="2">
    <citation type="journal article" date="2013" name="Nature">
        <title>Insights into bilaterian evolution from three spiralian genomes.</title>
        <authorList>
            <person name="Simakov O."/>
            <person name="Marletaz F."/>
            <person name="Cho S.J."/>
            <person name="Edsinger-Gonzales E."/>
            <person name="Havlak P."/>
            <person name="Hellsten U."/>
            <person name="Kuo D.H."/>
            <person name="Larsson T."/>
            <person name="Lv J."/>
            <person name="Arendt D."/>
            <person name="Savage R."/>
            <person name="Osoegawa K."/>
            <person name="de Jong P."/>
            <person name="Grimwood J."/>
            <person name="Chapman J.A."/>
            <person name="Shapiro H."/>
            <person name="Aerts A."/>
            <person name="Otillar R.P."/>
            <person name="Terry A.Y."/>
            <person name="Boore J.L."/>
            <person name="Grigoriev I.V."/>
            <person name="Lindberg D.R."/>
            <person name="Seaver E.C."/>
            <person name="Weisblat D.A."/>
            <person name="Putnam N.H."/>
            <person name="Rokhsar D.S."/>
        </authorList>
    </citation>
    <scope>NUCLEOTIDE SEQUENCE</scope>
    <source>
        <strain evidence="15 17">I ESC-2004</strain>
    </source>
</reference>
<comment type="subcellular location">
    <subcellularLocation>
        <location evidence="2">Membrane</location>
        <topology evidence="2">Single-pass membrane protein</topology>
    </subcellularLocation>
</comment>
<evidence type="ECO:0000256" key="5">
    <source>
        <dbReference type="ARBA" id="ARBA00022723"/>
    </source>
</evidence>
<dbReference type="STRING" id="283909.R7URA5"/>
<evidence type="ECO:0000313" key="15">
    <source>
        <dbReference type="EMBL" id="ELU08648.1"/>
    </source>
</evidence>
<dbReference type="FunCoup" id="R7URA5">
    <property type="interactions" value="22"/>
</dbReference>
<dbReference type="OMA" id="FPHFSGP"/>
<dbReference type="SMART" id="SM00664">
    <property type="entry name" value="DoH"/>
    <property type="match status" value="1"/>
</dbReference>